<name>A0A9Q2W4A5_9MICO</name>
<sequence>MNEQAASAARRQATIAQALLDGALPEHGASIDYALDERSGTFIMQSVAATGRGTPVRLTVGDVHTADLAPWMRFRWVDHLDALVVSESRYAVLLADERQPLVRFEFQEALTATPRSHWHLHAERGAFSSLLARARDHGSGRRDAARLSSLHFPLGGPHFRPSLADVVEFVIIECGVDALPTWRDAVQGFRSRWRRAEAEATARQFPAETAQSLRNLGWGVQPPEPTAVPPQFAVLRVG</sequence>
<dbReference type="AlphaFoldDB" id="A0A9Q2W4A5"/>
<comment type="caution">
    <text evidence="1">The sequence shown here is derived from an EMBL/GenBank/DDBJ whole genome shotgun (WGS) entry which is preliminary data.</text>
</comment>
<dbReference type="RefSeq" id="WP_214563151.1">
    <property type="nucleotide sequence ID" value="NZ_JAHEWX010000012.1"/>
</dbReference>
<gene>
    <name evidence="1" type="ORF">KK103_10310</name>
</gene>
<proteinExistence type="predicted"/>
<evidence type="ECO:0000313" key="1">
    <source>
        <dbReference type="EMBL" id="MBT1542155.1"/>
    </source>
</evidence>
<dbReference type="Proteomes" id="UP000709437">
    <property type="component" value="Unassembled WGS sequence"/>
</dbReference>
<evidence type="ECO:0000313" key="2">
    <source>
        <dbReference type="Proteomes" id="UP000709437"/>
    </source>
</evidence>
<accession>A0A9Q2W4A5</accession>
<protein>
    <submittedName>
        <fullName evidence="1">Uncharacterized protein</fullName>
    </submittedName>
</protein>
<dbReference type="EMBL" id="JAHEWX010000012">
    <property type="protein sequence ID" value="MBT1542155.1"/>
    <property type="molecule type" value="Genomic_DNA"/>
</dbReference>
<organism evidence="1 2">
    <name type="scientific">Curtobacterium flaccumfaciens pv. flaccumfaciens</name>
    <dbReference type="NCBI Taxonomy" id="138532"/>
    <lineage>
        <taxon>Bacteria</taxon>
        <taxon>Bacillati</taxon>
        <taxon>Actinomycetota</taxon>
        <taxon>Actinomycetes</taxon>
        <taxon>Micrococcales</taxon>
        <taxon>Microbacteriaceae</taxon>
        <taxon>Curtobacterium</taxon>
    </lineage>
</organism>
<reference evidence="1" key="1">
    <citation type="submission" date="2021-05" db="EMBL/GenBank/DDBJ databases">
        <title>Whole genome sequence of Curtobacterium flaccumfaciens pv. flaccumfaciens strain CFBP 3417.</title>
        <authorList>
            <person name="Osdaghi E."/>
            <person name="Taghouti G."/>
            <person name="Portier P."/>
            <person name="Fazliarab A."/>
            <person name="Taghavi S.M."/>
            <person name="Briand M."/>
            <person name="Le-Saux M."/>
            <person name="Jacques M.-A."/>
        </authorList>
    </citation>
    <scope>NUCLEOTIDE SEQUENCE</scope>
    <source>
        <strain evidence="1">CFBP 3417</strain>
    </source>
</reference>